<dbReference type="GeneID" id="63818329"/>
<dbReference type="EMBL" id="KV427621">
    <property type="protein sequence ID" value="KZT07115.1"/>
    <property type="molecule type" value="Genomic_DNA"/>
</dbReference>
<keyword evidence="2" id="KW-1185">Reference proteome</keyword>
<proteinExistence type="predicted"/>
<reference evidence="1 2" key="1">
    <citation type="journal article" date="2016" name="Mol. Biol. Evol.">
        <title>Comparative Genomics of Early-Diverging Mushroom-Forming Fungi Provides Insights into the Origins of Lignocellulose Decay Capabilities.</title>
        <authorList>
            <person name="Nagy L.G."/>
            <person name="Riley R."/>
            <person name="Tritt A."/>
            <person name="Adam C."/>
            <person name="Daum C."/>
            <person name="Floudas D."/>
            <person name="Sun H."/>
            <person name="Yadav J.S."/>
            <person name="Pangilinan J."/>
            <person name="Larsson K.H."/>
            <person name="Matsuura K."/>
            <person name="Barry K."/>
            <person name="Labutti K."/>
            <person name="Kuo R."/>
            <person name="Ohm R.A."/>
            <person name="Bhattacharya S.S."/>
            <person name="Shirouzu T."/>
            <person name="Yoshinaga Y."/>
            <person name="Martin F.M."/>
            <person name="Grigoriev I.V."/>
            <person name="Hibbett D.S."/>
        </authorList>
    </citation>
    <scope>NUCLEOTIDE SEQUENCE [LARGE SCALE GENOMIC DNA]</scope>
    <source>
        <strain evidence="1 2">93-53</strain>
    </source>
</reference>
<dbReference type="Proteomes" id="UP000076871">
    <property type="component" value="Unassembled WGS sequence"/>
</dbReference>
<protein>
    <submittedName>
        <fullName evidence="1">Uncharacterized protein</fullName>
    </submittedName>
</protein>
<sequence length="59" mass="6520">MSISDYLQIAPSAARCPATCGRTAPASPCPRRVSRWSAARYGRCGRDPWARAFVRYVCV</sequence>
<dbReference type="AlphaFoldDB" id="A0A165EID6"/>
<evidence type="ECO:0000313" key="1">
    <source>
        <dbReference type="EMBL" id="KZT07115.1"/>
    </source>
</evidence>
<accession>A0A165EID6</accession>
<gene>
    <name evidence="1" type="ORF">LAESUDRAFT_133578</name>
</gene>
<dbReference type="RefSeq" id="XP_040764855.1">
    <property type="nucleotide sequence ID" value="XM_040901297.1"/>
</dbReference>
<dbReference type="InParanoid" id="A0A165EID6"/>
<organism evidence="1 2">
    <name type="scientific">Laetiporus sulphureus 93-53</name>
    <dbReference type="NCBI Taxonomy" id="1314785"/>
    <lineage>
        <taxon>Eukaryota</taxon>
        <taxon>Fungi</taxon>
        <taxon>Dikarya</taxon>
        <taxon>Basidiomycota</taxon>
        <taxon>Agaricomycotina</taxon>
        <taxon>Agaricomycetes</taxon>
        <taxon>Polyporales</taxon>
        <taxon>Laetiporus</taxon>
    </lineage>
</organism>
<evidence type="ECO:0000313" key="2">
    <source>
        <dbReference type="Proteomes" id="UP000076871"/>
    </source>
</evidence>
<name>A0A165EID6_9APHY</name>